<protein>
    <submittedName>
        <fullName evidence="2">Uncharacterized protein</fullName>
    </submittedName>
</protein>
<name>A0AAE0BPS9_9CHLO</name>
<reference evidence="2 3" key="1">
    <citation type="journal article" date="2015" name="Genome Biol. Evol.">
        <title>Comparative Genomics of a Bacterivorous Green Alga Reveals Evolutionary Causalities and Consequences of Phago-Mixotrophic Mode of Nutrition.</title>
        <authorList>
            <person name="Burns J.A."/>
            <person name="Paasch A."/>
            <person name="Narechania A."/>
            <person name="Kim E."/>
        </authorList>
    </citation>
    <scope>NUCLEOTIDE SEQUENCE [LARGE SCALE GENOMIC DNA]</scope>
    <source>
        <strain evidence="2 3">PLY_AMNH</strain>
    </source>
</reference>
<evidence type="ECO:0000313" key="3">
    <source>
        <dbReference type="Proteomes" id="UP001190700"/>
    </source>
</evidence>
<evidence type="ECO:0000313" key="2">
    <source>
        <dbReference type="EMBL" id="KAK3239879.1"/>
    </source>
</evidence>
<proteinExistence type="predicted"/>
<organism evidence="2 3">
    <name type="scientific">Cymbomonas tetramitiformis</name>
    <dbReference type="NCBI Taxonomy" id="36881"/>
    <lineage>
        <taxon>Eukaryota</taxon>
        <taxon>Viridiplantae</taxon>
        <taxon>Chlorophyta</taxon>
        <taxon>Pyramimonadophyceae</taxon>
        <taxon>Pyramimonadales</taxon>
        <taxon>Pyramimonadaceae</taxon>
        <taxon>Cymbomonas</taxon>
    </lineage>
</organism>
<feature type="region of interest" description="Disordered" evidence="1">
    <location>
        <begin position="299"/>
        <end position="326"/>
    </location>
</feature>
<comment type="caution">
    <text evidence="2">The sequence shown here is derived from an EMBL/GenBank/DDBJ whole genome shotgun (WGS) entry which is preliminary data.</text>
</comment>
<sequence length="326" mass="34767">MSVTCLQLAQDLASWAAKFTVFEQARQLSKGKMAAELLAELASLDPRVGRDDYYDAEGEIWDMEGLQGDLRIAKGEAPSAGHPEEGCPAGSGTRAAELFAELARLDPRVGRDDYYDAAWETWDMEGLQGDLKIAKGEAPSAGHPEEGGPAGAGTSAAELFAELARGDLKIAKAEAHSAGHPEEGGPAGSGERAAELFAELARLDPRVGREDYYDAEGETWDMEGLQGDLKIAKAEAPGAGHPEEGGPAGSGKRAAELFAELARLDPRVGREDYYDAEGETWDMEGLQGDLKIARECAQTTAAVHPQQPQLDTKKRKYPVTSIDAAK</sequence>
<gene>
    <name evidence="2" type="ORF">CYMTET_50225</name>
</gene>
<keyword evidence="3" id="KW-1185">Reference proteome</keyword>
<dbReference type="EMBL" id="LGRX02033796">
    <property type="protein sequence ID" value="KAK3239879.1"/>
    <property type="molecule type" value="Genomic_DNA"/>
</dbReference>
<dbReference type="AlphaFoldDB" id="A0AAE0BPS9"/>
<dbReference type="Proteomes" id="UP001190700">
    <property type="component" value="Unassembled WGS sequence"/>
</dbReference>
<feature type="compositionally biased region" description="Polar residues" evidence="1">
    <location>
        <begin position="299"/>
        <end position="310"/>
    </location>
</feature>
<accession>A0AAE0BPS9</accession>
<evidence type="ECO:0000256" key="1">
    <source>
        <dbReference type="SAM" id="MobiDB-lite"/>
    </source>
</evidence>